<feature type="compositionally biased region" description="Basic and acidic residues" evidence="9">
    <location>
        <begin position="550"/>
        <end position="560"/>
    </location>
</feature>
<dbReference type="SMART" id="SM00408">
    <property type="entry name" value="IGc2"/>
    <property type="match status" value="2"/>
</dbReference>
<dbReference type="InterPro" id="IPR000157">
    <property type="entry name" value="TIR_dom"/>
</dbReference>
<dbReference type="InterPro" id="IPR003599">
    <property type="entry name" value="Ig_sub"/>
</dbReference>
<comment type="similarity">
    <text evidence="2">Belongs to the interleukin-1 receptor family.</text>
</comment>
<organism evidence="12 13">
    <name type="scientific">Paramuricea clavata</name>
    <name type="common">Red gorgonian</name>
    <name type="synonym">Violescent sea-whip</name>
    <dbReference type="NCBI Taxonomy" id="317549"/>
    <lineage>
        <taxon>Eukaryota</taxon>
        <taxon>Metazoa</taxon>
        <taxon>Cnidaria</taxon>
        <taxon>Anthozoa</taxon>
        <taxon>Octocorallia</taxon>
        <taxon>Malacalcyonacea</taxon>
        <taxon>Plexauridae</taxon>
        <taxon>Paramuricea</taxon>
    </lineage>
</organism>
<dbReference type="PANTHER" id="PTHR24365">
    <property type="entry name" value="TOLL-LIKE RECEPTOR"/>
    <property type="match status" value="1"/>
</dbReference>
<keyword evidence="7" id="KW-0520">NAD</keyword>
<comment type="subcellular location">
    <subcellularLocation>
        <location evidence="1">Membrane</location>
    </subcellularLocation>
</comment>
<dbReference type="InterPro" id="IPR013783">
    <property type="entry name" value="Ig-like_fold"/>
</dbReference>
<feature type="region of interest" description="Disordered" evidence="9">
    <location>
        <begin position="531"/>
        <end position="560"/>
    </location>
</feature>
<dbReference type="GO" id="GO:0005886">
    <property type="term" value="C:plasma membrane"/>
    <property type="evidence" value="ECO:0007669"/>
    <property type="project" value="TreeGrafter"/>
</dbReference>
<dbReference type="PANTHER" id="PTHR24365:SF541">
    <property type="entry name" value="PROTEIN TOLL-RELATED"/>
    <property type="match status" value="1"/>
</dbReference>
<sequence length="560" mass="64302">MFCIARLIFLCSFFMSGCVSGGNHTCQLTSNVGNNSNIAVLELHQHLVINCSTTQKSSSNLTFEWKKDNRVKKIGVPSINISDVAWNDAGRYECIIKQNRSLESCDFTVIVKTLPHVTIVGVDVLTNTLIVPCLVTGYFKPNKVIWYKNNKQIFPNDTGYFVKNLNKNYFLFVSKLQRSHANLNDSGNYSCEARNIYGTSPRTYHYISKCFINSFVLEKCAEFKNKTRKIDVTISLGSSTSLLCEVMYFTIFPSFFKFLKIVNQKFVNIGGNDTKNILKKENKISNIVKLINYTIVNASRNDTGTYKCDFINKNVFFCPKNLYKVFNVKVIASSPLNKKKLNLVVVIAVSVTGALSGVALILYVYHLRRKSKARLYDICPDDQPELRWDVFVSYSSHDFVWVNELCQMLEQPPFNLIVCLHQRDWELGRSLQDNMVDSIYCSHKTLIIVSKHYLQSEYCMQELQLAMHSEIASEHVRKDRIVLIKIDDVSTQRLPRVLRQKSYLDSSDPEHAKHFKTNLLRVLPRRELMEEGPFEEEDKQISDDASGSSREMRLHELPVV</sequence>
<dbReference type="SMART" id="SM00255">
    <property type="entry name" value="TIR"/>
    <property type="match status" value="1"/>
</dbReference>
<dbReference type="GO" id="GO:0007165">
    <property type="term" value="P:signal transduction"/>
    <property type="evidence" value="ECO:0007669"/>
    <property type="project" value="InterPro"/>
</dbReference>
<evidence type="ECO:0000256" key="8">
    <source>
        <dbReference type="ARBA" id="ARBA00023136"/>
    </source>
</evidence>
<evidence type="ECO:0000256" key="1">
    <source>
        <dbReference type="ARBA" id="ARBA00004370"/>
    </source>
</evidence>
<dbReference type="PROSITE" id="PS50104">
    <property type="entry name" value="TIR"/>
    <property type="match status" value="1"/>
</dbReference>
<evidence type="ECO:0000256" key="6">
    <source>
        <dbReference type="ARBA" id="ARBA00022989"/>
    </source>
</evidence>
<dbReference type="PROSITE" id="PS51257">
    <property type="entry name" value="PROKAR_LIPOPROTEIN"/>
    <property type="match status" value="1"/>
</dbReference>
<evidence type="ECO:0000256" key="10">
    <source>
        <dbReference type="SAM" id="Phobius"/>
    </source>
</evidence>
<name>A0A6S7IIR7_PARCT</name>
<dbReference type="EMBL" id="CACRXK020009614">
    <property type="protein sequence ID" value="CAB4017587.1"/>
    <property type="molecule type" value="Genomic_DNA"/>
</dbReference>
<protein>
    <submittedName>
        <fullName evidence="12">Toll-like receptor 6</fullName>
    </submittedName>
</protein>
<dbReference type="PROSITE" id="PS50835">
    <property type="entry name" value="IG_LIKE"/>
    <property type="match status" value="2"/>
</dbReference>
<evidence type="ECO:0000313" key="12">
    <source>
        <dbReference type="EMBL" id="CAB4017587.1"/>
    </source>
</evidence>
<dbReference type="SUPFAM" id="SSF48726">
    <property type="entry name" value="Immunoglobulin"/>
    <property type="match status" value="3"/>
</dbReference>
<keyword evidence="13" id="KW-1185">Reference proteome</keyword>
<feature type="chain" id="PRO_5043994630" evidence="11">
    <location>
        <begin position="22"/>
        <end position="560"/>
    </location>
</feature>
<evidence type="ECO:0000256" key="4">
    <source>
        <dbReference type="ARBA" id="ARBA00022729"/>
    </source>
</evidence>
<feature type="transmembrane region" description="Helical" evidence="10">
    <location>
        <begin position="343"/>
        <end position="365"/>
    </location>
</feature>
<evidence type="ECO:0000256" key="9">
    <source>
        <dbReference type="SAM" id="MobiDB-lite"/>
    </source>
</evidence>
<keyword evidence="8 10" id="KW-0472">Membrane</keyword>
<comment type="caution">
    <text evidence="12">The sequence shown here is derived from an EMBL/GenBank/DDBJ whole genome shotgun (WGS) entry which is preliminary data.</text>
</comment>
<dbReference type="InterPro" id="IPR036179">
    <property type="entry name" value="Ig-like_dom_sf"/>
</dbReference>
<feature type="signal peptide" evidence="11">
    <location>
        <begin position="1"/>
        <end position="21"/>
    </location>
</feature>
<dbReference type="Gene3D" id="2.60.40.10">
    <property type="entry name" value="Immunoglobulins"/>
    <property type="match status" value="3"/>
</dbReference>
<evidence type="ECO:0000256" key="5">
    <source>
        <dbReference type="ARBA" id="ARBA00022801"/>
    </source>
</evidence>
<evidence type="ECO:0000313" key="13">
    <source>
        <dbReference type="Proteomes" id="UP001152795"/>
    </source>
</evidence>
<gene>
    <name evidence="12" type="ORF">PACLA_8A042621</name>
</gene>
<keyword evidence="3 10" id="KW-0812">Transmembrane</keyword>
<evidence type="ECO:0000256" key="7">
    <source>
        <dbReference type="ARBA" id="ARBA00023027"/>
    </source>
</evidence>
<dbReference type="OrthoDB" id="5989671at2759"/>
<dbReference type="InterPro" id="IPR003598">
    <property type="entry name" value="Ig_sub2"/>
</dbReference>
<dbReference type="AlphaFoldDB" id="A0A6S7IIR7"/>
<evidence type="ECO:0000256" key="2">
    <source>
        <dbReference type="ARBA" id="ARBA00009752"/>
    </source>
</evidence>
<reference evidence="12" key="1">
    <citation type="submission" date="2020-04" db="EMBL/GenBank/DDBJ databases">
        <authorList>
            <person name="Alioto T."/>
            <person name="Alioto T."/>
            <person name="Gomez Garrido J."/>
        </authorList>
    </citation>
    <scope>NUCLEOTIDE SEQUENCE</scope>
    <source>
        <strain evidence="12">A484AB</strain>
    </source>
</reference>
<dbReference type="Gene3D" id="3.40.50.10140">
    <property type="entry name" value="Toll/interleukin-1 receptor homology (TIR) domain"/>
    <property type="match status" value="1"/>
</dbReference>
<dbReference type="Pfam" id="PF13676">
    <property type="entry name" value="TIR_2"/>
    <property type="match status" value="1"/>
</dbReference>
<evidence type="ECO:0000256" key="11">
    <source>
        <dbReference type="SAM" id="SignalP"/>
    </source>
</evidence>
<keyword evidence="4 11" id="KW-0732">Signal</keyword>
<evidence type="ECO:0000256" key="3">
    <source>
        <dbReference type="ARBA" id="ARBA00022692"/>
    </source>
</evidence>
<keyword evidence="12" id="KW-0675">Receptor</keyword>
<dbReference type="Pfam" id="PF13927">
    <property type="entry name" value="Ig_3"/>
    <property type="match status" value="1"/>
</dbReference>
<dbReference type="Proteomes" id="UP001152795">
    <property type="component" value="Unassembled WGS sequence"/>
</dbReference>
<keyword evidence="5" id="KW-0378">Hydrolase</keyword>
<keyword evidence="6 10" id="KW-1133">Transmembrane helix</keyword>
<dbReference type="InterPro" id="IPR007110">
    <property type="entry name" value="Ig-like_dom"/>
</dbReference>
<proteinExistence type="inferred from homology"/>
<dbReference type="SUPFAM" id="SSF52200">
    <property type="entry name" value="Toll/Interleukin receptor TIR domain"/>
    <property type="match status" value="1"/>
</dbReference>
<dbReference type="SMART" id="SM00409">
    <property type="entry name" value="IG"/>
    <property type="match status" value="3"/>
</dbReference>
<accession>A0A6S7IIR7</accession>
<dbReference type="CDD" id="cd00096">
    <property type="entry name" value="Ig"/>
    <property type="match status" value="1"/>
</dbReference>
<dbReference type="GO" id="GO:0038023">
    <property type="term" value="F:signaling receptor activity"/>
    <property type="evidence" value="ECO:0007669"/>
    <property type="project" value="TreeGrafter"/>
</dbReference>
<dbReference type="GO" id="GO:0016787">
    <property type="term" value="F:hydrolase activity"/>
    <property type="evidence" value="ECO:0007669"/>
    <property type="project" value="UniProtKB-KW"/>
</dbReference>
<dbReference type="InterPro" id="IPR035897">
    <property type="entry name" value="Toll_tir_struct_dom_sf"/>
</dbReference>